<feature type="transmembrane region" description="Helical" evidence="5">
    <location>
        <begin position="40"/>
        <end position="62"/>
    </location>
</feature>
<dbReference type="EMBL" id="CP003597">
    <property type="protein sequence ID" value="AFY90064.1"/>
    <property type="molecule type" value="Genomic_DNA"/>
</dbReference>
<feature type="transmembrane region" description="Helical" evidence="5">
    <location>
        <begin position="236"/>
        <end position="255"/>
    </location>
</feature>
<dbReference type="PANTHER" id="PTHR37422">
    <property type="entry name" value="TEICHURONIC ACID BIOSYNTHESIS PROTEIN TUAE"/>
    <property type="match status" value="1"/>
</dbReference>
<evidence type="ECO:0000313" key="8">
    <source>
        <dbReference type="Proteomes" id="UP000010384"/>
    </source>
</evidence>
<dbReference type="Proteomes" id="UP000010384">
    <property type="component" value="Chromosome"/>
</dbReference>
<dbReference type="InParanoid" id="K9U742"/>
<dbReference type="AlphaFoldDB" id="K9U742"/>
<evidence type="ECO:0000256" key="3">
    <source>
        <dbReference type="ARBA" id="ARBA00022989"/>
    </source>
</evidence>
<sequence>MKNKANYLKLIKNVFIVCSLCMFMGISLEKPDPSTRLLEAYNPFTSLIHYCIYGLGVLLASLKYKQTLKLVFKDIFLCVLLTLSLLSTIWSAVPISTFFHSISLLAITIFGIYLGTSYSLNEVLKLFRWSLAIIAILGLVFALFMPANAFLLDLRTGLRFQGLLSHPTNCGRIMVLGIVLWLIHALHTKHYRAISWSIVAICTVSLAITNTVSAYLSLLEILIILLLLRTLKTKNVVLISFILFFITSVITLLATNHETVLDFFRRDTTGTGRTILWGMVWEKIMERPVLGYGLNAFWTGLDGPCADIWQRIRWQAPHAHNGLLDVGLQLGLLGMLALLISLVRNIFIAIGELQRFSKLESILPITLITFVIISNLTDVGVLSARQSIIWFLYVYLSTYLSRCVLVKRKIYKKDRRIDEAYTQFNS</sequence>
<dbReference type="HOGENOM" id="CLU_039809_2_0_3"/>
<dbReference type="eggNOG" id="COG3307">
    <property type="taxonomic scope" value="Bacteria"/>
</dbReference>
<feature type="transmembrane region" description="Helical" evidence="5">
    <location>
        <begin position="126"/>
        <end position="151"/>
    </location>
</feature>
<dbReference type="InterPro" id="IPR051533">
    <property type="entry name" value="WaaL-like"/>
</dbReference>
<reference evidence="7 8" key="1">
    <citation type="submission" date="2012-06" db="EMBL/GenBank/DDBJ databases">
        <title>Finished chromosome of genome of Chroococcidiopsis thermalis PCC 7203.</title>
        <authorList>
            <consortium name="US DOE Joint Genome Institute"/>
            <person name="Gugger M."/>
            <person name="Coursin T."/>
            <person name="Rippka R."/>
            <person name="Tandeau De Marsac N."/>
            <person name="Huntemann M."/>
            <person name="Wei C.-L."/>
            <person name="Han J."/>
            <person name="Detter J.C."/>
            <person name="Han C."/>
            <person name="Tapia R."/>
            <person name="Davenport K."/>
            <person name="Daligault H."/>
            <person name="Erkkila T."/>
            <person name="Gu W."/>
            <person name="Munk A.C.C."/>
            <person name="Teshima H."/>
            <person name="Xu Y."/>
            <person name="Chain P."/>
            <person name="Chen A."/>
            <person name="Krypides N."/>
            <person name="Mavromatis K."/>
            <person name="Markowitz V."/>
            <person name="Szeto E."/>
            <person name="Ivanova N."/>
            <person name="Mikhailova N."/>
            <person name="Ovchinnikova G."/>
            <person name="Pagani I."/>
            <person name="Pati A."/>
            <person name="Goodwin L."/>
            <person name="Peters L."/>
            <person name="Pitluck S."/>
            <person name="Woyke T."/>
            <person name="Kerfeld C."/>
        </authorList>
    </citation>
    <scope>NUCLEOTIDE SEQUENCE [LARGE SCALE GENOMIC DNA]</scope>
    <source>
        <strain evidence="7 8">PCC 7203</strain>
    </source>
</reference>
<feature type="transmembrane region" description="Helical" evidence="5">
    <location>
        <begin position="214"/>
        <end position="231"/>
    </location>
</feature>
<dbReference type="InterPro" id="IPR007016">
    <property type="entry name" value="O-antigen_ligase-rel_domated"/>
</dbReference>
<proteinExistence type="predicted"/>
<keyword evidence="8" id="KW-1185">Reference proteome</keyword>
<dbReference type="RefSeq" id="WP_015156604.1">
    <property type="nucleotide sequence ID" value="NC_019695.1"/>
</dbReference>
<evidence type="ECO:0000256" key="2">
    <source>
        <dbReference type="ARBA" id="ARBA00022692"/>
    </source>
</evidence>
<feature type="transmembrane region" description="Helical" evidence="5">
    <location>
        <begin position="7"/>
        <end position="28"/>
    </location>
</feature>
<feature type="transmembrane region" description="Helical" evidence="5">
    <location>
        <begin position="388"/>
        <end position="406"/>
    </location>
</feature>
<dbReference type="STRING" id="251229.Chro_4678"/>
<keyword evidence="4 5" id="KW-0472">Membrane</keyword>
<feature type="transmembrane region" description="Helical" evidence="5">
    <location>
        <begin position="330"/>
        <end position="350"/>
    </location>
</feature>
<evidence type="ECO:0000256" key="1">
    <source>
        <dbReference type="ARBA" id="ARBA00004141"/>
    </source>
</evidence>
<dbReference type="PANTHER" id="PTHR37422:SF17">
    <property type="entry name" value="O-ANTIGEN LIGASE"/>
    <property type="match status" value="1"/>
</dbReference>
<protein>
    <submittedName>
        <fullName evidence="7">O-antigen polymerase</fullName>
    </submittedName>
</protein>
<evidence type="ECO:0000256" key="4">
    <source>
        <dbReference type="ARBA" id="ARBA00023136"/>
    </source>
</evidence>
<evidence type="ECO:0000256" key="5">
    <source>
        <dbReference type="SAM" id="Phobius"/>
    </source>
</evidence>
<feature type="transmembrane region" description="Helical" evidence="5">
    <location>
        <begin position="362"/>
        <end position="382"/>
    </location>
</feature>
<evidence type="ECO:0000313" key="7">
    <source>
        <dbReference type="EMBL" id="AFY90064.1"/>
    </source>
</evidence>
<keyword evidence="3 5" id="KW-1133">Transmembrane helix</keyword>
<feature type="transmembrane region" description="Helical" evidence="5">
    <location>
        <begin position="74"/>
        <end position="92"/>
    </location>
</feature>
<feature type="transmembrane region" description="Helical" evidence="5">
    <location>
        <begin position="190"/>
        <end position="208"/>
    </location>
</feature>
<feature type="transmembrane region" description="Helical" evidence="5">
    <location>
        <begin position="163"/>
        <end position="183"/>
    </location>
</feature>
<name>K9U742_CHRTP</name>
<feature type="domain" description="O-antigen ligase-related" evidence="6">
    <location>
        <begin position="199"/>
        <end position="339"/>
    </location>
</feature>
<organism evidence="7 8">
    <name type="scientific">Chroococcidiopsis thermalis (strain PCC 7203)</name>
    <dbReference type="NCBI Taxonomy" id="251229"/>
    <lineage>
        <taxon>Bacteria</taxon>
        <taxon>Bacillati</taxon>
        <taxon>Cyanobacteriota</taxon>
        <taxon>Cyanophyceae</taxon>
        <taxon>Chroococcidiopsidales</taxon>
        <taxon>Chroococcidiopsidaceae</taxon>
        <taxon>Chroococcidiopsis</taxon>
    </lineage>
</organism>
<gene>
    <name evidence="7" type="ORF">Chro_4678</name>
</gene>
<dbReference type="OrthoDB" id="4391260at2"/>
<dbReference type="KEGG" id="cthe:Chro_4678"/>
<accession>K9U742</accession>
<dbReference type="Pfam" id="PF04932">
    <property type="entry name" value="Wzy_C"/>
    <property type="match status" value="1"/>
</dbReference>
<comment type="subcellular location">
    <subcellularLocation>
        <location evidence="1">Membrane</location>
        <topology evidence="1">Multi-pass membrane protein</topology>
    </subcellularLocation>
</comment>
<keyword evidence="2 5" id="KW-0812">Transmembrane</keyword>
<feature type="transmembrane region" description="Helical" evidence="5">
    <location>
        <begin position="98"/>
        <end position="114"/>
    </location>
</feature>
<dbReference type="GO" id="GO:0016020">
    <property type="term" value="C:membrane"/>
    <property type="evidence" value="ECO:0007669"/>
    <property type="project" value="UniProtKB-SubCell"/>
</dbReference>
<evidence type="ECO:0000259" key="6">
    <source>
        <dbReference type="Pfam" id="PF04932"/>
    </source>
</evidence>